<keyword evidence="4" id="KW-1185">Reference proteome</keyword>
<dbReference type="Proteomes" id="UP000239522">
    <property type="component" value="Unassembled WGS sequence"/>
</dbReference>
<reference evidence="3 4" key="1">
    <citation type="submission" date="2016-11" db="EMBL/GenBank/DDBJ databases">
        <title>Trade-off between light-utilization and light-protection in marine flavobacteria.</title>
        <authorList>
            <person name="Kumagai Y."/>
        </authorList>
    </citation>
    <scope>NUCLEOTIDE SEQUENCE [LARGE SCALE GENOMIC DNA]</scope>
    <source>
        <strain evidence="3 4">ATCC 700397</strain>
    </source>
</reference>
<evidence type="ECO:0000313" key="4">
    <source>
        <dbReference type="Proteomes" id="UP000239522"/>
    </source>
</evidence>
<feature type="chain" id="PRO_5015549504" description="DUF547 domain-containing protein" evidence="1">
    <location>
        <begin position="20"/>
        <end position="236"/>
    </location>
</feature>
<protein>
    <recommendedName>
        <fullName evidence="2">DUF547 domain-containing protein</fullName>
    </recommendedName>
</protein>
<dbReference type="PANTHER" id="PTHR46361:SF3">
    <property type="entry name" value="ELECTRON CARRIER_ PROTEIN DISULFIDE OXIDOREDUCTASE"/>
    <property type="match status" value="1"/>
</dbReference>
<dbReference type="InterPro" id="IPR006869">
    <property type="entry name" value="DUF547"/>
</dbReference>
<proteinExistence type="predicted"/>
<dbReference type="AlphaFoldDB" id="A0A2S7KZX1"/>
<sequence length="236" mass="27328">MKKIGLVLVVILFVLKLHAQTTVFDDLLQKNLTKNGIVDYKSFKIDEAKLDSYISYLEKTSPEKTWSENKQRAFWINAYNAYTIKIIIENYPLKSIMDIKQEGNSAWKIPFAKVGNKIYTLDYIEHKILRKTVFDPRIHVGVNCASGSCPKLSNIAFTEENIDSELSRLMKDFINDSSRNKISKETLEISSIFDWFKDDFTKKSSLIAYLNTYSKTKINANAKISYLKYDWSLNSK</sequence>
<evidence type="ECO:0000256" key="1">
    <source>
        <dbReference type="SAM" id="SignalP"/>
    </source>
</evidence>
<dbReference type="RefSeq" id="WP_104810375.1">
    <property type="nucleotide sequence ID" value="NZ_MQUA01000013.1"/>
</dbReference>
<feature type="signal peptide" evidence="1">
    <location>
        <begin position="1"/>
        <end position="19"/>
    </location>
</feature>
<dbReference type="EMBL" id="MQUA01000013">
    <property type="protein sequence ID" value="PQB08171.1"/>
    <property type="molecule type" value="Genomic_DNA"/>
</dbReference>
<accession>A0A2S7KZX1</accession>
<name>A0A2S7KZX1_9FLAO</name>
<evidence type="ECO:0000259" key="2">
    <source>
        <dbReference type="Pfam" id="PF04784"/>
    </source>
</evidence>
<organism evidence="3 4">
    <name type="scientific">Polaribacter filamentus</name>
    <dbReference type="NCBI Taxonomy" id="53483"/>
    <lineage>
        <taxon>Bacteria</taxon>
        <taxon>Pseudomonadati</taxon>
        <taxon>Bacteroidota</taxon>
        <taxon>Flavobacteriia</taxon>
        <taxon>Flavobacteriales</taxon>
        <taxon>Flavobacteriaceae</taxon>
    </lineage>
</organism>
<keyword evidence="1" id="KW-0732">Signal</keyword>
<feature type="domain" description="DUF547" evidence="2">
    <location>
        <begin position="65"/>
        <end position="174"/>
    </location>
</feature>
<evidence type="ECO:0000313" key="3">
    <source>
        <dbReference type="EMBL" id="PQB08171.1"/>
    </source>
</evidence>
<comment type="caution">
    <text evidence="3">The sequence shown here is derived from an EMBL/GenBank/DDBJ whole genome shotgun (WGS) entry which is preliminary data.</text>
</comment>
<gene>
    <name evidence="3" type="ORF">BST83_14250</name>
</gene>
<dbReference type="Pfam" id="PF04784">
    <property type="entry name" value="DUF547"/>
    <property type="match status" value="1"/>
</dbReference>
<dbReference type="PANTHER" id="PTHR46361">
    <property type="entry name" value="ELECTRON CARRIER/ PROTEIN DISULFIDE OXIDOREDUCTASE"/>
    <property type="match status" value="1"/>
</dbReference>
<dbReference type="OrthoDB" id="526867at2"/>